<accession>A0A1Q3B382</accession>
<comment type="caution">
    <text evidence="1">The sequence shown here is derived from an EMBL/GenBank/DDBJ whole genome shotgun (WGS) entry which is preliminary data.</text>
</comment>
<dbReference type="STRING" id="3775.A0A1Q3B382"/>
<feature type="non-terminal residue" evidence="1">
    <location>
        <position position="1"/>
    </location>
</feature>
<dbReference type="AlphaFoldDB" id="A0A1Q3B382"/>
<dbReference type="PANTHER" id="PTHR33710">
    <property type="entry name" value="BNAC02G09200D PROTEIN"/>
    <property type="match status" value="1"/>
</dbReference>
<evidence type="ECO:0008006" key="3">
    <source>
        <dbReference type="Google" id="ProtNLM"/>
    </source>
</evidence>
<gene>
    <name evidence="1" type="ORF">CFOL_v3_05879</name>
</gene>
<feature type="non-terminal residue" evidence="1">
    <location>
        <position position="429"/>
    </location>
</feature>
<protein>
    <recommendedName>
        <fullName evidence="3">Exo_endo_phos domain-containing protein</fullName>
    </recommendedName>
</protein>
<sequence>NWDWATNHAFSPLGRIWVMWDPSILNFEVSLMTDQAIHGKAVLGNGFPHEQLNGSSRVSKAMSEFNECLKSMEVDDISSVGWFFTWSNKRVGNFAVNKKLDRVLGNWEWHKHFNHNLAPFHNPGVSDHSPFSVALSDFRSSGNRPFKFLNFWVKDDRFLDIVRRVWDQRAIGNPLEAVLCKLRNLKRELKSVFKKSNPSSKMEAIRVEIDTTQANLLLNPADDGLLLKEKLLLSKLWKSKEEEESFLKQKSRITWLRLGDSNNKIFHRSVSALHHRNHIGRLQRSDGSWACSSAEIEQVAVDHFSDFLGEQGASGSDTFQQVYSKMLSEDQKALLGRGISDEEIRDAFWALNPEKASGPDGFNGFFYRAVWGIVEKDLLAACRFFFSHPYMPKGLNATIIALVPKSKNTSCISDFRPISCCNFFYKVLS</sequence>
<dbReference type="OrthoDB" id="1303672at2759"/>
<dbReference type="PANTHER" id="PTHR33710:SF71">
    <property type="entry name" value="ENDONUCLEASE_EXONUCLEASE_PHOSPHATASE DOMAIN-CONTAINING PROTEIN"/>
    <property type="match status" value="1"/>
</dbReference>
<dbReference type="InParanoid" id="A0A1Q3B382"/>
<organism evidence="1 2">
    <name type="scientific">Cephalotus follicularis</name>
    <name type="common">Albany pitcher plant</name>
    <dbReference type="NCBI Taxonomy" id="3775"/>
    <lineage>
        <taxon>Eukaryota</taxon>
        <taxon>Viridiplantae</taxon>
        <taxon>Streptophyta</taxon>
        <taxon>Embryophyta</taxon>
        <taxon>Tracheophyta</taxon>
        <taxon>Spermatophyta</taxon>
        <taxon>Magnoliopsida</taxon>
        <taxon>eudicotyledons</taxon>
        <taxon>Gunneridae</taxon>
        <taxon>Pentapetalae</taxon>
        <taxon>rosids</taxon>
        <taxon>fabids</taxon>
        <taxon>Oxalidales</taxon>
        <taxon>Cephalotaceae</taxon>
        <taxon>Cephalotus</taxon>
    </lineage>
</organism>
<reference evidence="2" key="1">
    <citation type="submission" date="2016-04" db="EMBL/GenBank/DDBJ databases">
        <title>Cephalotus genome sequencing.</title>
        <authorList>
            <person name="Fukushima K."/>
            <person name="Hasebe M."/>
            <person name="Fang X."/>
        </authorList>
    </citation>
    <scope>NUCLEOTIDE SEQUENCE [LARGE SCALE GENOMIC DNA]</scope>
    <source>
        <strain evidence="2">cv. St1</strain>
    </source>
</reference>
<evidence type="ECO:0000313" key="2">
    <source>
        <dbReference type="Proteomes" id="UP000187406"/>
    </source>
</evidence>
<evidence type="ECO:0000313" key="1">
    <source>
        <dbReference type="EMBL" id="GAV62355.1"/>
    </source>
</evidence>
<dbReference type="EMBL" id="BDDD01000253">
    <property type="protein sequence ID" value="GAV62355.1"/>
    <property type="molecule type" value="Genomic_DNA"/>
</dbReference>
<name>A0A1Q3B382_CEPFO</name>
<dbReference type="Proteomes" id="UP000187406">
    <property type="component" value="Unassembled WGS sequence"/>
</dbReference>
<keyword evidence="2" id="KW-1185">Reference proteome</keyword>
<proteinExistence type="predicted"/>